<accession>A0A653KR08</accession>
<dbReference type="AlphaFoldDB" id="A0A653KR08"/>
<organism evidence="2 3">
    <name type="scientific">Aeromonas veronii</name>
    <dbReference type="NCBI Taxonomy" id="654"/>
    <lineage>
        <taxon>Bacteria</taxon>
        <taxon>Pseudomonadati</taxon>
        <taxon>Pseudomonadota</taxon>
        <taxon>Gammaproteobacteria</taxon>
        <taxon>Aeromonadales</taxon>
        <taxon>Aeromonadaceae</taxon>
        <taxon>Aeromonas</taxon>
    </lineage>
</organism>
<dbReference type="EMBL" id="CABWLC010000004">
    <property type="protein sequence ID" value="VXA81646.1"/>
    <property type="molecule type" value="Genomic_DNA"/>
</dbReference>
<dbReference type="Proteomes" id="UP000439123">
    <property type="component" value="Unassembled WGS sequence"/>
</dbReference>
<sequence length="57" mass="6071">MTAWRRGSGNPELWRGNSDSNSNGKVLLMGRLLAVAAVDGAAASFSFPYGGISFRRP</sequence>
<feature type="region of interest" description="Disordered" evidence="1">
    <location>
        <begin position="1"/>
        <end position="22"/>
    </location>
</feature>
<evidence type="ECO:0000313" key="2">
    <source>
        <dbReference type="EMBL" id="VXA81646.1"/>
    </source>
</evidence>
<reference evidence="2 3" key="1">
    <citation type="submission" date="2019-10" db="EMBL/GenBank/DDBJ databases">
        <authorList>
            <person name="Karimi E."/>
        </authorList>
    </citation>
    <scope>NUCLEOTIDE SEQUENCE [LARGE SCALE GENOMIC DNA]</scope>
    <source>
        <strain evidence="2">Aeromonas sp. 8C</strain>
    </source>
</reference>
<name>A0A653KR08_AERVE</name>
<gene>
    <name evidence="2" type="ORF">AERO8C_120143</name>
</gene>
<protein>
    <submittedName>
        <fullName evidence="2">Uncharacterized protein</fullName>
    </submittedName>
</protein>
<proteinExistence type="predicted"/>
<evidence type="ECO:0000313" key="3">
    <source>
        <dbReference type="Proteomes" id="UP000439123"/>
    </source>
</evidence>
<evidence type="ECO:0000256" key="1">
    <source>
        <dbReference type="SAM" id="MobiDB-lite"/>
    </source>
</evidence>